<evidence type="ECO:0000256" key="5">
    <source>
        <dbReference type="ARBA" id="ARBA00022723"/>
    </source>
</evidence>
<dbReference type="RefSeq" id="WP_075819963.1">
    <property type="nucleotide sequence ID" value="NZ_CASUAI010000060.1"/>
</dbReference>
<keyword evidence="11" id="KW-1185">Reference proteome</keyword>
<dbReference type="GO" id="GO:0004222">
    <property type="term" value="F:metalloendopeptidase activity"/>
    <property type="evidence" value="ECO:0007669"/>
    <property type="project" value="InterPro"/>
</dbReference>
<dbReference type="PROSITE" id="PS01306">
    <property type="entry name" value="UPF0054"/>
    <property type="match status" value="1"/>
</dbReference>
<dbReference type="EMBL" id="MPJW01000152">
    <property type="protein sequence ID" value="OLU38765.1"/>
    <property type="molecule type" value="Genomic_DNA"/>
</dbReference>
<gene>
    <name evidence="9" type="primary">ybeY</name>
    <name evidence="10" type="ORF">BO222_07830</name>
</gene>
<evidence type="ECO:0000256" key="4">
    <source>
        <dbReference type="ARBA" id="ARBA00022722"/>
    </source>
</evidence>
<dbReference type="GO" id="GO:0004521">
    <property type="term" value="F:RNA endonuclease activity"/>
    <property type="evidence" value="ECO:0007669"/>
    <property type="project" value="UniProtKB-UniRule"/>
</dbReference>
<comment type="subcellular location">
    <subcellularLocation>
        <location evidence="9">Cytoplasm</location>
    </subcellularLocation>
</comment>
<organism evidence="10 11">
    <name type="scientific">Ileibacterium valens</name>
    <dbReference type="NCBI Taxonomy" id="1862668"/>
    <lineage>
        <taxon>Bacteria</taxon>
        <taxon>Bacillati</taxon>
        <taxon>Bacillota</taxon>
        <taxon>Erysipelotrichia</taxon>
        <taxon>Erysipelotrichales</taxon>
        <taxon>Erysipelotrichaceae</taxon>
        <taxon>Ileibacterium</taxon>
    </lineage>
</organism>
<keyword evidence="2 9" id="KW-0690">Ribosome biogenesis</keyword>
<comment type="cofactor">
    <cofactor evidence="9">
        <name>Zn(2+)</name>
        <dbReference type="ChEBI" id="CHEBI:29105"/>
    </cofactor>
    <text evidence="9">Binds 1 zinc ion.</text>
</comment>
<accession>A0A1U7NFA0</accession>
<dbReference type="EC" id="3.1.-.-" evidence="9"/>
<reference evidence="10 11" key="1">
    <citation type="submission" date="2016-11" db="EMBL/GenBank/DDBJ databases">
        <title>Description of two novel members of the family Erysipelotrichaceae: Ileibacterium lipovorans gen. nov., sp. nov. and Dubosiella newyorkensis, gen. nov., sp. nov.</title>
        <authorList>
            <person name="Cox L.M."/>
            <person name="Sohn J."/>
            <person name="Tyrrell K.L."/>
            <person name="Citron D.M."/>
            <person name="Lawson P.A."/>
            <person name="Patel N.B."/>
            <person name="Iizumi T."/>
            <person name="Perez-Perez G.I."/>
            <person name="Goldstein E.J."/>
            <person name="Blaser M.J."/>
        </authorList>
    </citation>
    <scope>NUCLEOTIDE SEQUENCE [LARGE SCALE GENOMIC DNA]</scope>
    <source>
        <strain evidence="10 11">NYU-BL-A3</strain>
    </source>
</reference>
<proteinExistence type="inferred from homology"/>
<comment type="similarity">
    <text evidence="1 9">Belongs to the endoribonuclease YbeY family.</text>
</comment>
<dbReference type="Proteomes" id="UP000186341">
    <property type="component" value="Unassembled WGS sequence"/>
</dbReference>
<sequence length="151" mass="17694">MEIVLNDLTQTNPYPDCLEDFEKIFANACKETGRNTDLVCSVIFTTPEQIHEINRTYRKIDRSTDVISFALQDDPSNILIEEEEQELGDIFINIQAVRDQAEEYGHSQRRELDFLFCHGLLHLMGYDHMEPEDEKEMFHLQDVILDEVVTR</sequence>
<keyword evidence="5 9" id="KW-0479">Metal-binding</keyword>
<dbReference type="InterPro" id="IPR002036">
    <property type="entry name" value="YbeY"/>
</dbReference>
<dbReference type="InterPro" id="IPR020549">
    <property type="entry name" value="YbeY_CS"/>
</dbReference>
<dbReference type="Gene3D" id="3.40.390.30">
    <property type="entry name" value="Metalloproteases ('zincins'), catalytic domain"/>
    <property type="match status" value="1"/>
</dbReference>
<name>A0A1U7NFA0_9FIRM</name>
<dbReference type="GO" id="GO:0008270">
    <property type="term" value="F:zinc ion binding"/>
    <property type="evidence" value="ECO:0007669"/>
    <property type="project" value="UniProtKB-UniRule"/>
</dbReference>
<dbReference type="PANTHER" id="PTHR46986">
    <property type="entry name" value="ENDORIBONUCLEASE YBEY, CHLOROPLASTIC"/>
    <property type="match status" value="1"/>
</dbReference>
<comment type="function">
    <text evidence="9">Single strand-specific metallo-endoribonuclease involved in late-stage 70S ribosome quality control and in maturation of the 3' terminus of the 16S rRNA.</text>
</comment>
<dbReference type="NCBIfam" id="TIGR00043">
    <property type="entry name" value="rRNA maturation RNase YbeY"/>
    <property type="match status" value="1"/>
</dbReference>
<evidence type="ECO:0000256" key="7">
    <source>
        <dbReference type="ARBA" id="ARBA00022801"/>
    </source>
</evidence>
<keyword evidence="6 9" id="KW-0255">Endonuclease</keyword>
<dbReference type="AlphaFoldDB" id="A0A1U7NFA0"/>
<comment type="caution">
    <text evidence="10">The sequence shown here is derived from an EMBL/GenBank/DDBJ whole genome shotgun (WGS) entry which is preliminary data.</text>
</comment>
<keyword evidence="7 9" id="KW-0378">Hydrolase</keyword>
<evidence type="ECO:0000313" key="10">
    <source>
        <dbReference type="EMBL" id="OLU38765.1"/>
    </source>
</evidence>
<dbReference type="GO" id="GO:0006364">
    <property type="term" value="P:rRNA processing"/>
    <property type="evidence" value="ECO:0007669"/>
    <property type="project" value="UniProtKB-UniRule"/>
</dbReference>
<feature type="binding site" evidence="9">
    <location>
        <position position="128"/>
    </location>
    <ligand>
        <name>Zn(2+)</name>
        <dbReference type="ChEBI" id="CHEBI:29105"/>
        <note>catalytic</note>
    </ligand>
</feature>
<keyword evidence="9" id="KW-0963">Cytoplasm</keyword>
<feature type="binding site" evidence="9">
    <location>
        <position position="122"/>
    </location>
    <ligand>
        <name>Zn(2+)</name>
        <dbReference type="ChEBI" id="CHEBI:29105"/>
        <note>catalytic</note>
    </ligand>
</feature>
<evidence type="ECO:0000256" key="6">
    <source>
        <dbReference type="ARBA" id="ARBA00022759"/>
    </source>
</evidence>
<dbReference type="Pfam" id="PF02130">
    <property type="entry name" value="YbeY"/>
    <property type="match status" value="1"/>
</dbReference>
<evidence type="ECO:0000256" key="8">
    <source>
        <dbReference type="ARBA" id="ARBA00022833"/>
    </source>
</evidence>
<keyword evidence="4 9" id="KW-0540">Nuclease</keyword>
<dbReference type="GeneID" id="82203088"/>
<keyword evidence="8 9" id="KW-0862">Zinc</keyword>
<evidence type="ECO:0000256" key="9">
    <source>
        <dbReference type="HAMAP-Rule" id="MF_00009"/>
    </source>
</evidence>
<evidence type="ECO:0000256" key="1">
    <source>
        <dbReference type="ARBA" id="ARBA00010875"/>
    </source>
</evidence>
<feature type="binding site" evidence="9">
    <location>
        <position position="118"/>
    </location>
    <ligand>
        <name>Zn(2+)</name>
        <dbReference type="ChEBI" id="CHEBI:29105"/>
        <note>catalytic</note>
    </ligand>
</feature>
<evidence type="ECO:0000256" key="2">
    <source>
        <dbReference type="ARBA" id="ARBA00022517"/>
    </source>
</evidence>
<dbReference type="GO" id="GO:0005737">
    <property type="term" value="C:cytoplasm"/>
    <property type="evidence" value="ECO:0007669"/>
    <property type="project" value="UniProtKB-SubCell"/>
</dbReference>
<dbReference type="SUPFAM" id="SSF55486">
    <property type="entry name" value="Metalloproteases ('zincins'), catalytic domain"/>
    <property type="match status" value="1"/>
</dbReference>
<dbReference type="InterPro" id="IPR023091">
    <property type="entry name" value="MetalPrtase_cat_dom_sf_prd"/>
</dbReference>
<keyword evidence="3 9" id="KW-0698">rRNA processing</keyword>
<dbReference type="OrthoDB" id="9807740at2"/>
<dbReference type="PANTHER" id="PTHR46986:SF1">
    <property type="entry name" value="ENDORIBONUCLEASE YBEY, CHLOROPLASTIC"/>
    <property type="match status" value="1"/>
</dbReference>
<evidence type="ECO:0000313" key="11">
    <source>
        <dbReference type="Proteomes" id="UP000186341"/>
    </source>
</evidence>
<dbReference type="HAMAP" id="MF_00009">
    <property type="entry name" value="Endoribonucl_YbeY"/>
    <property type="match status" value="1"/>
</dbReference>
<protein>
    <recommendedName>
        <fullName evidence="9">Endoribonuclease YbeY</fullName>
        <ecNumber evidence="9">3.1.-.-</ecNumber>
    </recommendedName>
</protein>
<evidence type="ECO:0000256" key="3">
    <source>
        <dbReference type="ARBA" id="ARBA00022552"/>
    </source>
</evidence>